<evidence type="ECO:0000256" key="1">
    <source>
        <dbReference type="SAM" id="Phobius"/>
    </source>
</evidence>
<keyword evidence="1" id="KW-0812">Transmembrane</keyword>
<feature type="transmembrane region" description="Helical" evidence="1">
    <location>
        <begin position="192"/>
        <end position="215"/>
    </location>
</feature>
<accession>A0A2M9ZKY2</accession>
<evidence type="ECO:0000313" key="3">
    <source>
        <dbReference type="EMBL" id="PJZ72717.1"/>
    </source>
</evidence>
<dbReference type="OrthoDB" id="345630at2"/>
<organism evidence="3 5">
    <name type="scientific">Leptospira perolatii</name>
    <dbReference type="NCBI Taxonomy" id="2023191"/>
    <lineage>
        <taxon>Bacteria</taxon>
        <taxon>Pseudomonadati</taxon>
        <taxon>Spirochaetota</taxon>
        <taxon>Spirochaetia</taxon>
        <taxon>Leptospirales</taxon>
        <taxon>Leptospiraceae</taxon>
        <taxon>Leptospira</taxon>
    </lineage>
</organism>
<keyword evidence="1" id="KW-1133">Transmembrane helix</keyword>
<dbReference type="InterPro" id="IPR018650">
    <property type="entry name" value="STSV1_Orf64"/>
</dbReference>
<dbReference type="EMBL" id="NPDY01000006">
    <property type="protein sequence ID" value="PJZ69875.1"/>
    <property type="molecule type" value="Genomic_DNA"/>
</dbReference>
<name>A0A2M9ZKY2_9LEPT</name>
<feature type="transmembrane region" description="Helical" evidence="1">
    <location>
        <begin position="27"/>
        <end position="47"/>
    </location>
</feature>
<dbReference type="Proteomes" id="UP000231962">
    <property type="component" value="Unassembled WGS sequence"/>
</dbReference>
<dbReference type="AlphaFoldDB" id="A0A2M9ZKY2"/>
<sequence>MRIGEILQSFKSTIQEKTYFSKSGKFWTYYFLPTLLLLWYGLFFFSYNEKAKDAYIPMAWDQSLYEQAISNIAYELDPHVSILGGEVFFKNHFTPILYFLAGLYRFFHVFWEPPLTFIIFTGIVYAFLIIGVYYCAISDQKKIANILLVFSILAFSPVFNSAIGNGFRESVLTLLPISFLLYYWNQNKVRPFTIWALVLLMIKEDCGLIVFGFALLPGKDKNQGFRIVSLLCLAEFVGINLLYTNIFGGLTGQERFSHLGKNIMEIMLSPIIRPAEFLKSFLNIYNIIFLRDLLLSFCFLPLLRPTLLVPSLPYLAVLLLNSDHTIGTANSQLWYMAPLLPFLLLASVQGFERLMDRFANHAKVKIAITCCAVVFPIYITSSGSYLWHRAKDNNVGDSVLRIRNYLNREIPLYTVNNYMPYFSDRKLLYGFQPLIQDGLVLLPIGLSNPANWQGCCTAESYLKLVQNFSETHKVNLIYQDENIALWNTRISGSPGNLQSPTQNIEAEFTPSEFIGTQVNRFHLGKGERIMGYSYSKTGGIAMIGSLHTIPLSSSKIVLTLRISEEDSSQCNEKKRPEIYLKFENGNLLSQRIRFETSEERKFFFDISKNSGNFFPLLKYNRCGKFAVDWYKIEYLK</sequence>
<feature type="transmembrane region" description="Helical" evidence="1">
    <location>
        <begin position="333"/>
        <end position="354"/>
    </location>
</feature>
<gene>
    <name evidence="2" type="ORF">CH360_08160</name>
    <name evidence="3" type="ORF">CH373_13525</name>
</gene>
<proteinExistence type="predicted"/>
<dbReference type="Pfam" id="PF09852">
    <property type="entry name" value="DUF2079"/>
    <property type="match status" value="1"/>
</dbReference>
<evidence type="ECO:0000313" key="4">
    <source>
        <dbReference type="Proteomes" id="UP000231962"/>
    </source>
</evidence>
<keyword evidence="1" id="KW-0472">Membrane</keyword>
<evidence type="ECO:0000313" key="2">
    <source>
        <dbReference type="EMBL" id="PJZ69875.1"/>
    </source>
</evidence>
<feature type="transmembrane region" description="Helical" evidence="1">
    <location>
        <begin position="143"/>
        <end position="163"/>
    </location>
</feature>
<dbReference type="RefSeq" id="WP_100713543.1">
    <property type="nucleotide sequence ID" value="NZ_NPDY01000006.1"/>
</dbReference>
<protein>
    <recommendedName>
        <fullName evidence="6">DUF2079 domain-containing protein</fullName>
    </recommendedName>
</protein>
<evidence type="ECO:0008006" key="6">
    <source>
        <dbReference type="Google" id="ProtNLM"/>
    </source>
</evidence>
<feature type="transmembrane region" description="Helical" evidence="1">
    <location>
        <begin position="227"/>
        <end position="248"/>
    </location>
</feature>
<dbReference type="EMBL" id="NPDZ01000008">
    <property type="protein sequence ID" value="PJZ72717.1"/>
    <property type="molecule type" value="Genomic_DNA"/>
</dbReference>
<dbReference type="Proteomes" id="UP000231990">
    <property type="component" value="Unassembled WGS sequence"/>
</dbReference>
<feature type="transmembrane region" description="Helical" evidence="1">
    <location>
        <begin position="366"/>
        <end position="387"/>
    </location>
</feature>
<comment type="caution">
    <text evidence="3">The sequence shown here is derived from an EMBL/GenBank/DDBJ whole genome shotgun (WGS) entry which is preliminary data.</text>
</comment>
<evidence type="ECO:0000313" key="5">
    <source>
        <dbReference type="Proteomes" id="UP000231990"/>
    </source>
</evidence>
<feature type="transmembrane region" description="Helical" evidence="1">
    <location>
        <begin position="117"/>
        <end position="136"/>
    </location>
</feature>
<reference evidence="4 5" key="1">
    <citation type="submission" date="2017-07" db="EMBL/GenBank/DDBJ databases">
        <title>Leptospira spp. isolated from tropical soils.</title>
        <authorList>
            <person name="Thibeaux R."/>
            <person name="Iraola G."/>
            <person name="Ferres I."/>
            <person name="Bierque E."/>
            <person name="Girault D."/>
            <person name="Soupe-Gilbert M.-E."/>
            <person name="Picardeau M."/>
            <person name="Goarant C."/>
        </authorList>
    </citation>
    <scope>NUCLEOTIDE SEQUENCE [LARGE SCALE GENOMIC DNA]</scope>
    <source>
        <strain evidence="3 5">FH1-B-B1</strain>
        <strain evidence="2 4">FH1-B-C1</strain>
    </source>
</reference>
<keyword evidence="4" id="KW-1185">Reference proteome</keyword>